<dbReference type="EMBL" id="QXGH01000009">
    <property type="protein sequence ID" value="RHW28502.1"/>
    <property type="molecule type" value="Genomic_DNA"/>
</dbReference>
<dbReference type="InterPro" id="IPR000073">
    <property type="entry name" value="AB_hydrolase_1"/>
</dbReference>
<protein>
    <submittedName>
        <fullName evidence="2">Alpha/beta hydrolase</fullName>
    </submittedName>
</protein>
<dbReference type="InterPro" id="IPR029058">
    <property type="entry name" value="AB_hydrolase_fold"/>
</dbReference>
<dbReference type="InterPro" id="IPR050266">
    <property type="entry name" value="AB_hydrolase_sf"/>
</dbReference>
<gene>
    <name evidence="2" type="ORF">D0Z08_01095</name>
</gene>
<accession>A0A417Y6X9</accession>
<evidence type="ECO:0000313" key="2">
    <source>
        <dbReference type="EMBL" id="RHW28502.1"/>
    </source>
</evidence>
<dbReference type="GO" id="GO:0016020">
    <property type="term" value="C:membrane"/>
    <property type="evidence" value="ECO:0007669"/>
    <property type="project" value="TreeGrafter"/>
</dbReference>
<dbReference type="RefSeq" id="WP_118921814.1">
    <property type="nucleotide sequence ID" value="NZ_QXGH01000009.1"/>
</dbReference>
<keyword evidence="2" id="KW-0378">Hydrolase</keyword>
<name>A0A417Y6X9_9ACTN</name>
<dbReference type="PANTHER" id="PTHR43798">
    <property type="entry name" value="MONOACYLGLYCEROL LIPASE"/>
    <property type="match status" value="1"/>
</dbReference>
<keyword evidence="3" id="KW-1185">Reference proteome</keyword>
<dbReference type="Proteomes" id="UP000283644">
    <property type="component" value="Unassembled WGS sequence"/>
</dbReference>
<proteinExistence type="predicted"/>
<dbReference type="GO" id="GO:0047372">
    <property type="term" value="F:monoacylglycerol lipase activity"/>
    <property type="evidence" value="ECO:0007669"/>
    <property type="project" value="TreeGrafter"/>
</dbReference>
<sequence>MTQRLQLLPPELDLQIVSAEDAAYEFYGLGRTGKQITIRTSAGEVDVRVSVFGDATNYNPVLLLHGIGSAQVLAAPLMTFLGGRQVVALDWPGHGLSGPCVLAPTHDMRSHASSVVEAVLDALDLPVVDLVGHSMGAQFSLYAGLDLGARIRRLVLLGAPGAAFQGIRPLTAMKLLAMPRLGPFLLSRPVSDRAFDRFNELALGPGALDRHGPVRTALQLLGSRTTNSRSLASFFCAMVKAGQVREGVALTERDLGRIAQPTFLAWGDEDVFLHPLEAARSIVAVRDSHLLRVRAAGHAPWLQAQDLVGRSVAEHLNS</sequence>
<dbReference type="AlphaFoldDB" id="A0A417Y6X9"/>
<organism evidence="2 3">
    <name type="scientific">Nocardioides immobilis</name>
    <dbReference type="NCBI Taxonomy" id="2049295"/>
    <lineage>
        <taxon>Bacteria</taxon>
        <taxon>Bacillati</taxon>
        <taxon>Actinomycetota</taxon>
        <taxon>Actinomycetes</taxon>
        <taxon>Propionibacteriales</taxon>
        <taxon>Nocardioidaceae</taxon>
        <taxon>Nocardioides</taxon>
    </lineage>
</organism>
<feature type="domain" description="AB hydrolase-1" evidence="1">
    <location>
        <begin position="59"/>
        <end position="299"/>
    </location>
</feature>
<reference evidence="2 3" key="1">
    <citation type="submission" date="2018-09" db="EMBL/GenBank/DDBJ databases">
        <title>Genome sequencing of Nocardioides immobilis CCTCC AB 2017083 for comparison to Nocardioides silvaticus.</title>
        <authorList>
            <person name="Li C."/>
            <person name="Wang G."/>
        </authorList>
    </citation>
    <scope>NUCLEOTIDE SEQUENCE [LARGE SCALE GENOMIC DNA]</scope>
    <source>
        <strain evidence="2 3">CCTCC AB 2017083</strain>
    </source>
</reference>
<dbReference type="SUPFAM" id="SSF53474">
    <property type="entry name" value="alpha/beta-Hydrolases"/>
    <property type="match status" value="1"/>
</dbReference>
<dbReference type="PANTHER" id="PTHR43798:SF5">
    <property type="entry name" value="MONOACYLGLYCEROL LIPASE ABHD6"/>
    <property type="match status" value="1"/>
</dbReference>
<evidence type="ECO:0000313" key="3">
    <source>
        <dbReference type="Proteomes" id="UP000283644"/>
    </source>
</evidence>
<dbReference type="OrthoDB" id="7185741at2"/>
<dbReference type="Gene3D" id="3.40.50.1820">
    <property type="entry name" value="alpha/beta hydrolase"/>
    <property type="match status" value="1"/>
</dbReference>
<dbReference type="Pfam" id="PF00561">
    <property type="entry name" value="Abhydrolase_1"/>
    <property type="match status" value="1"/>
</dbReference>
<evidence type="ECO:0000259" key="1">
    <source>
        <dbReference type="Pfam" id="PF00561"/>
    </source>
</evidence>
<comment type="caution">
    <text evidence="2">The sequence shown here is derived from an EMBL/GenBank/DDBJ whole genome shotgun (WGS) entry which is preliminary data.</text>
</comment>
<dbReference type="GO" id="GO:0046464">
    <property type="term" value="P:acylglycerol catabolic process"/>
    <property type="evidence" value="ECO:0007669"/>
    <property type="project" value="TreeGrafter"/>
</dbReference>